<gene>
    <name evidence="2" type="ORF">ACFS7Z_25845</name>
</gene>
<dbReference type="EMBL" id="JBHUOX010000043">
    <property type="protein sequence ID" value="MFD3003805.1"/>
    <property type="molecule type" value="Genomic_DNA"/>
</dbReference>
<feature type="compositionally biased region" description="Basic and acidic residues" evidence="1">
    <location>
        <begin position="202"/>
        <end position="222"/>
    </location>
</feature>
<comment type="caution">
    <text evidence="2">The sequence shown here is derived from an EMBL/GenBank/DDBJ whole genome shotgun (WGS) entry which is preliminary data.</text>
</comment>
<sequence length="239" mass="25776">MKLISPVKHSAILVAGYLLLSSCETEEVERTSANVAVEATASPLTAAESQQGRIVLTDFRINMKEVEFEFDKADARSATEVSVKDVKLKGPFELDLLNPNGSLSAIAATVVLPNAVYEQVGFKTHKGTSGVMLDKAVLMAGNVDGVPFEFWHDMDEEFDVDFADANQDLVVNGHDQALTIDYKISTLLGTASGVDLSAARDGNGDGRIEISPKDTDGNQELAKDLRDSLRSAIKLMDDK</sequence>
<name>A0ABW6C268_9BACT</name>
<reference evidence="3" key="1">
    <citation type="journal article" date="2019" name="Int. J. Syst. Evol. Microbiol.">
        <title>The Global Catalogue of Microorganisms (GCM) 10K type strain sequencing project: providing services to taxonomists for standard genome sequencing and annotation.</title>
        <authorList>
            <consortium name="The Broad Institute Genomics Platform"/>
            <consortium name="The Broad Institute Genome Sequencing Center for Infectious Disease"/>
            <person name="Wu L."/>
            <person name="Ma J."/>
        </authorList>
    </citation>
    <scope>NUCLEOTIDE SEQUENCE [LARGE SCALE GENOMIC DNA]</scope>
    <source>
        <strain evidence="3">KCTC 23984</strain>
    </source>
</reference>
<dbReference type="Proteomes" id="UP001597641">
    <property type="component" value="Unassembled WGS sequence"/>
</dbReference>
<evidence type="ECO:0008006" key="4">
    <source>
        <dbReference type="Google" id="ProtNLM"/>
    </source>
</evidence>
<evidence type="ECO:0000313" key="3">
    <source>
        <dbReference type="Proteomes" id="UP001597641"/>
    </source>
</evidence>
<feature type="region of interest" description="Disordered" evidence="1">
    <location>
        <begin position="201"/>
        <end position="222"/>
    </location>
</feature>
<proteinExistence type="predicted"/>
<evidence type="ECO:0000256" key="1">
    <source>
        <dbReference type="SAM" id="MobiDB-lite"/>
    </source>
</evidence>
<accession>A0ABW6C268</accession>
<keyword evidence="3" id="KW-1185">Reference proteome</keyword>
<dbReference type="RefSeq" id="WP_377491912.1">
    <property type="nucleotide sequence ID" value="NZ_JBHUOX010000043.1"/>
</dbReference>
<organism evidence="2 3">
    <name type="scientific">Pontibacter toksunensis</name>
    <dbReference type="NCBI Taxonomy" id="1332631"/>
    <lineage>
        <taxon>Bacteria</taxon>
        <taxon>Pseudomonadati</taxon>
        <taxon>Bacteroidota</taxon>
        <taxon>Cytophagia</taxon>
        <taxon>Cytophagales</taxon>
        <taxon>Hymenobacteraceae</taxon>
        <taxon>Pontibacter</taxon>
    </lineage>
</organism>
<evidence type="ECO:0000313" key="2">
    <source>
        <dbReference type="EMBL" id="MFD3003805.1"/>
    </source>
</evidence>
<dbReference type="PROSITE" id="PS51257">
    <property type="entry name" value="PROKAR_LIPOPROTEIN"/>
    <property type="match status" value="1"/>
</dbReference>
<protein>
    <recommendedName>
        <fullName evidence="4">DUF4382 domain-containing protein</fullName>
    </recommendedName>
</protein>